<keyword evidence="2" id="KW-1185">Reference proteome</keyword>
<dbReference type="AlphaFoldDB" id="C0NU94"/>
<reference evidence="1" key="1">
    <citation type="submission" date="2009-02" db="EMBL/GenBank/DDBJ databases">
        <title>The Genome Sequence of Ajellomyces capsulatus strain G186AR.</title>
        <authorList>
            <consortium name="The Broad Institute Genome Sequencing Platform"/>
            <person name="Champion M."/>
            <person name="Cuomo C."/>
            <person name="Ma L.-J."/>
            <person name="Henn M.R."/>
            <person name="Sil A."/>
            <person name="Goldman B."/>
            <person name="Young S.K."/>
            <person name="Kodira C.D."/>
            <person name="Zeng Q."/>
            <person name="Koehrsen M."/>
            <person name="Alvarado L."/>
            <person name="Berlin A."/>
            <person name="Borenstein D."/>
            <person name="Chen Z."/>
            <person name="Engels R."/>
            <person name="Freedman E."/>
            <person name="Gellesch M."/>
            <person name="Goldberg J."/>
            <person name="Griggs A."/>
            <person name="Gujja S."/>
            <person name="Heiman D."/>
            <person name="Hepburn T."/>
            <person name="Howarth C."/>
            <person name="Jen D."/>
            <person name="Larson L."/>
            <person name="Lewis B."/>
            <person name="Mehta T."/>
            <person name="Park D."/>
            <person name="Pearson M."/>
            <person name="Roberts A."/>
            <person name="Saif S."/>
            <person name="Shea T."/>
            <person name="Shenoy N."/>
            <person name="Sisk P."/>
            <person name="Stolte C."/>
            <person name="Sykes S."/>
            <person name="Walk T."/>
            <person name="White J."/>
            <person name="Yandava C."/>
            <person name="Klein B."/>
            <person name="McEwen J.G."/>
            <person name="Puccia R."/>
            <person name="Goldman G.H."/>
            <person name="Felipe M.S."/>
            <person name="Nino-Vega G."/>
            <person name="San-Blas G."/>
            <person name="Taylor J."/>
            <person name="Mendoza L."/>
            <person name="Galagan J."/>
            <person name="Nusbaum C."/>
            <person name="Birren B."/>
        </authorList>
    </citation>
    <scope>NUCLEOTIDE SEQUENCE</scope>
    <source>
        <strain evidence="1">G186AR</strain>
    </source>
</reference>
<evidence type="ECO:0000313" key="2">
    <source>
        <dbReference type="Proteomes" id="UP000001631"/>
    </source>
</evidence>
<dbReference type="Proteomes" id="UP000001631">
    <property type="component" value="Unassembled WGS sequence"/>
</dbReference>
<dbReference type="EMBL" id="GG663372">
    <property type="protein sequence ID" value="EEH04974.1"/>
    <property type="molecule type" value="Genomic_DNA"/>
</dbReference>
<dbReference type="RefSeq" id="XP_045285455.1">
    <property type="nucleotide sequence ID" value="XM_045433974.1"/>
</dbReference>
<dbReference type="InParanoid" id="C0NU94"/>
<dbReference type="HOGENOM" id="CLU_2120387_0_0_1"/>
<proteinExistence type="predicted"/>
<name>C0NU94_AJECG</name>
<sequence length="114" mass="12488">MYTSTGYFLEEVLTLIRVVLLGSAVCKKEAKTGGRRLMATNGSTMDIDGGKLTGLRMDHRNSVFNRSATNCFRGLFPPRNNPPPHARCVESSLLNHQLGRIRYDSASTSRGGSV</sequence>
<organism evidence="1 2">
    <name type="scientific">Ajellomyces capsulatus (strain G186AR / H82 / ATCC MYA-2454 / RMSCC 2432)</name>
    <name type="common">Darling's disease fungus</name>
    <name type="synonym">Histoplasma capsulatum</name>
    <dbReference type="NCBI Taxonomy" id="447093"/>
    <lineage>
        <taxon>Eukaryota</taxon>
        <taxon>Fungi</taxon>
        <taxon>Dikarya</taxon>
        <taxon>Ascomycota</taxon>
        <taxon>Pezizomycotina</taxon>
        <taxon>Eurotiomycetes</taxon>
        <taxon>Eurotiomycetidae</taxon>
        <taxon>Onygenales</taxon>
        <taxon>Ajellomycetaceae</taxon>
        <taxon>Histoplasma</taxon>
    </lineage>
</organism>
<accession>C0NU94</accession>
<dbReference type="GeneID" id="69039941"/>
<evidence type="ECO:0000313" key="1">
    <source>
        <dbReference type="EMBL" id="EEH04974.1"/>
    </source>
</evidence>
<protein>
    <submittedName>
        <fullName evidence="1">Uncharacterized protein</fullName>
    </submittedName>
</protein>
<gene>
    <name evidence="1" type="ORF">HCBG_06925</name>
</gene>